<feature type="transmembrane region" description="Helical" evidence="9">
    <location>
        <begin position="246"/>
        <end position="268"/>
    </location>
</feature>
<dbReference type="PROSITE" id="PS50929">
    <property type="entry name" value="ABC_TM1F"/>
    <property type="match status" value="1"/>
</dbReference>
<evidence type="ECO:0000259" key="10">
    <source>
        <dbReference type="PROSITE" id="PS50893"/>
    </source>
</evidence>
<dbReference type="EMBL" id="VSSQ01014215">
    <property type="protein sequence ID" value="MPM53189.1"/>
    <property type="molecule type" value="Genomic_DNA"/>
</dbReference>
<dbReference type="InterPro" id="IPR036640">
    <property type="entry name" value="ABC1_TM_sf"/>
</dbReference>
<dbReference type="FunFam" id="3.40.50.300:FF:000299">
    <property type="entry name" value="ABC transporter ATP-binding protein/permease"/>
    <property type="match status" value="1"/>
</dbReference>
<organism evidence="12">
    <name type="scientific">bioreactor metagenome</name>
    <dbReference type="NCBI Taxonomy" id="1076179"/>
    <lineage>
        <taxon>unclassified sequences</taxon>
        <taxon>metagenomes</taxon>
        <taxon>ecological metagenomes</taxon>
    </lineage>
</organism>
<dbReference type="GO" id="GO:0005886">
    <property type="term" value="C:plasma membrane"/>
    <property type="evidence" value="ECO:0007669"/>
    <property type="project" value="UniProtKB-SubCell"/>
</dbReference>
<dbReference type="PANTHER" id="PTHR24221:SF654">
    <property type="entry name" value="ATP-BINDING CASSETTE SUB-FAMILY B MEMBER 6"/>
    <property type="match status" value="1"/>
</dbReference>
<dbReference type="SMART" id="SM00382">
    <property type="entry name" value="AAA"/>
    <property type="match status" value="1"/>
</dbReference>
<dbReference type="Pfam" id="PF00664">
    <property type="entry name" value="ABC_membrane"/>
    <property type="match status" value="1"/>
</dbReference>
<feature type="transmembrane region" description="Helical" evidence="9">
    <location>
        <begin position="128"/>
        <end position="152"/>
    </location>
</feature>
<protein>
    <submittedName>
        <fullName evidence="12">Putative multidrug export ATP-binding/permease protein</fullName>
        <ecNumber evidence="12">3.6.3.-</ecNumber>
    </submittedName>
</protein>
<evidence type="ECO:0000256" key="1">
    <source>
        <dbReference type="ARBA" id="ARBA00004651"/>
    </source>
</evidence>
<dbReference type="EC" id="3.6.3.-" evidence="12"/>
<dbReference type="InterPro" id="IPR003593">
    <property type="entry name" value="AAA+_ATPase"/>
</dbReference>
<evidence type="ECO:0000256" key="2">
    <source>
        <dbReference type="ARBA" id="ARBA00022448"/>
    </source>
</evidence>
<keyword evidence="7 9" id="KW-1133">Transmembrane helix</keyword>
<evidence type="ECO:0000256" key="8">
    <source>
        <dbReference type="ARBA" id="ARBA00023136"/>
    </source>
</evidence>
<sequence length="579" mass="64966">MSNAGKVMKKEILSNLKFVVIAFTSALIIQLLSLVQPQIMRRIIDIHIVNKDMKSIYISIIFMVGIPIISTLINVLYSAINAWAAKKISTGLTRKIFLNNIRQPLCFFDESKSGELTNRSGAEFSGFINFWLIDVPNTLVNVIVSGFILVTLFKINTTVTLIQIAAIPIFLIPSLWLNKHMDKYVSNIMENLSKAKHTISESYIGVRFIKAYNLENNRCNKIKEYQDNQLNSFAKTVAWERIAGDWSLQLISVALIGLSFSILALGVIKGDITIGMLTVYIAYLPKIHNAIIYFSSSNLKFRNEISTHRETFEAFSRKLEDEEFGVTDIKELKNTNTNIKLENVYFKYPSSPDYILNNLTLEVNEGQFVGIIGESGVGKTTIFDLLLRFYNIDKGNIFVNGINVKNIPSESLRKNIALVSQDTFLIAGTIKENLLLVKPTATDEEIYEAVKKANLTEVINKLPEGIDTYIGENASKLSGGEKQRLSIARALLSNRKIILLDEVTSALDNNLESEIESAILNLVKSENVTVIAIAHRLQFLQQADKIYLIKNGTVDDLGTYGELKQRGKLFENISKAVVE</sequence>
<dbReference type="CDD" id="cd07346">
    <property type="entry name" value="ABC_6TM_exporters"/>
    <property type="match status" value="1"/>
</dbReference>
<keyword evidence="5" id="KW-0547">Nucleotide-binding</keyword>
<keyword evidence="12" id="KW-0378">Hydrolase</keyword>
<dbReference type="AlphaFoldDB" id="A0A645AJ45"/>
<gene>
    <name evidence="12" type="ORF">SDC9_99954</name>
</gene>
<feature type="domain" description="ABC transporter" evidence="10">
    <location>
        <begin position="339"/>
        <end position="576"/>
    </location>
</feature>
<comment type="subcellular location">
    <subcellularLocation>
        <location evidence="1">Cell membrane</location>
        <topology evidence="1">Multi-pass membrane protein</topology>
    </subcellularLocation>
</comment>
<evidence type="ECO:0000256" key="7">
    <source>
        <dbReference type="ARBA" id="ARBA00022989"/>
    </source>
</evidence>
<feature type="transmembrane region" description="Helical" evidence="9">
    <location>
        <begin position="159"/>
        <end position="177"/>
    </location>
</feature>
<keyword evidence="8 9" id="KW-0472">Membrane</keyword>
<feature type="transmembrane region" description="Helical" evidence="9">
    <location>
        <begin position="56"/>
        <end position="80"/>
    </location>
</feature>
<dbReference type="Gene3D" id="1.20.1560.10">
    <property type="entry name" value="ABC transporter type 1, transmembrane domain"/>
    <property type="match status" value="1"/>
</dbReference>
<evidence type="ECO:0000256" key="4">
    <source>
        <dbReference type="ARBA" id="ARBA00022692"/>
    </source>
</evidence>
<evidence type="ECO:0000259" key="11">
    <source>
        <dbReference type="PROSITE" id="PS50929"/>
    </source>
</evidence>
<keyword evidence="4 9" id="KW-0812">Transmembrane</keyword>
<accession>A0A645AJ45</accession>
<reference evidence="12" key="1">
    <citation type="submission" date="2019-08" db="EMBL/GenBank/DDBJ databases">
        <authorList>
            <person name="Kucharzyk K."/>
            <person name="Murdoch R.W."/>
            <person name="Higgins S."/>
            <person name="Loffler F."/>
        </authorList>
    </citation>
    <scope>NUCLEOTIDE SEQUENCE</scope>
</reference>
<keyword evidence="3" id="KW-1003">Cell membrane</keyword>
<name>A0A645AJ45_9ZZZZ</name>
<evidence type="ECO:0000313" key="12">
    <source>
        <dbReference type="EMBL" id="MPM53189.1"/>
    </source>
</evidence>
<evidence type="ECO:0000256" key="6">
    <source>
        <dbReference type="ARBA" id="ARBA00022840"/>
    </source>
</evidence>
<evidence type="ECO:0000256" key="5">
    <source>
        <dbReference type="ARBA" id="ARBA00022741"/>
    </source>
</evidence>
<dbReference type="InterPro" id="IPR039421">
    <property type="entry name" value="Type_1_exporter"/>
</dbReference>
<comment type="caution">
    <text evidence="12">The sequence shown here is derived from an EMBL/GenBank/DDBJ whole genome shotgun (WGS) entry which is preliminary data.</text>
</comment>
<feature type="transmembrane region" description="Helical" evidence="9">
    <location>
        <begin position="12"/>
        <end position="35"/>
    </location>
</feature>
<dbReference type="GO" id="GO:0016887">
    <property type="term" value="F:ATP hydrolysis activity"/>
    <property type="evidence" value="ECO:0007669"/>
    <property type="project" value="InterPro"/>
</dbReference>
<keyword evidence="2" id="KW-0813">Transport</keyword>
<dbReference type="InterPro" id="IPR011527">
    <property type="entry name" value="ABC1_TM_dom"/>
</dbReference>
<keyword evidence="6 12" id="KW-0067">ATP-binding</keyword>
<dbReference type="PANTHER" id="PTHR24221">
    <property type="entry name" value="ATP-BINDING CASSETTE SUB-FAMILY B"/>
    <property type="match status" value="1"/>
</dbReference>
<dbReference type="PROSITE" id="PS00211">
    <property type="entry name" value="ABC_TRANSPORTER_1"/>
    <property type="match status" value="1"/>
</dbReference>
<dbReference type="Pfam" id="PF00005">
    <property type="entry name" value="ABC_tran"/>
    <property type="match status" value="1"/>
</dbReference>
<dbReference type="SUPFAM" id="SSF90123">
    <property type="entry name" value="ABC transporter transmembrane region"/>
    <property type="match status" value="1"/>
</dbReference>
<dbReference type="InterPro" id="IPR003439">
    <property type="entry name" value="ABC_transporter-like_ATP-bd"/>
</dbReference>
<dbReference type="GO" id="GO:0140359">
    <property type="term" value="F:ABC-type transporter activity"/>
    <property type="evidence" value="ECO:0007669"/>
    <property type="project" value="InterPro"/>
</dbReference>
<dbReference type="PROSITE" id="PS50893">
    <property type="entry name" value="ABC_TRANSPORTER_2"/>
    <property type="match status" value="1"/>
</dbReference>
<proteinExistence type="predicted"/>
<dbReference type="Gene3D" id="3.40.50.300">
    <property type="entry name" value="P-loop containing nucleotide triphosphate hydrolases"/>
    <property type="match status" value="1"/>
</dbReference>
<dbReference type="SUPFAM" id="SSF52540">
    <property type="entry name" value="P-loop containing nucleoside triphosphate hydrolases"/>
    <property type="match status" value="1"/>
</dbReference>
<evidence type="ECO:0000256" key="3">
    <source>
        <dbReference type="ARBA" id="ARBA00022475"/>
    </source>
</evidence>
<dbReference type="InterPro" id="IPR017871">
    <property type="entry name" value="ABC_transporter-like_CS"/>
</dbReference>
<evidence type="ECO:0000256" key="9">
    <source>
        <dbReference type="SAM" id="Phobius"/>
    </source>
</evidence>
<dbReference type="GO" id="GO:0005524">
    <property type="term" value="F:ATP binding"/>
    <property type="evidence" value="ECO:0007669"/>
    <property type="project" value="UniProtKB-KW"/>
</dbReference>
<dbReference type="InterPro" id="IPR027417">
    <property type="entry name" value="P-loop_NTPase"/>
</dbReference>
<feature type="domain" description="ABC transmembrane type-1" evidence="11">
    <location>
        <begin position="20"/>
        <end position="303"/>
    </location>
</feature>